<accession>A0A8H6HBV6</accession>
<dbReference type="AlphaFoldDB" id="A0A8H6HBV6"/>
<protein>
    <submittedName>
        <fullName evidence="2">Uncharacterized protein</fullName>
    </submittedName>
</protein>
<proteinExistence type="predicted"/>
<dbReference type="EMBL" id="JACGCI010000162">
    <property type="protein sequence ID" value="KAF6742951.1"/>
    <property type="molecule type" value="Genomic_DNA"/>
</dbReference>
<comment type="caution">
    <text evidence="2">The sequence shown here is derived from an EMBL/GenBank/DDBJ whole genome shotgun (WGS) entry which is preliminary data.</text>
</comment>
<gene>
    <name evidence="2" type="ORF">DFP72DRAFT_153915</name>
</gene>
<organism evidence="2 3">
    <name type="scientific">Ephemerocybe angulata</name>
    <dbReference type="NCBI Taxonomy" id="980116"/>
    <lineage>
        <taxon>Eukaryota</taxon>
        <taxon>Fungi</taxon>
        <taxon>Dikarya</taxon>
        <taxon>Basidiomycota</taxon>
        <taxon>Agaricomycotina</taxon>
        <taxon>Agaricomycetes</taxon>
        <taxon>Agaricomycetidae</taxon>
        <taxon>Agaricales</taxon>
        <taxon>Agaricineae</taxon>
        <taxon>Psathyrellaceae</taxon>
        <taxon>Ephemerocybe</taxon>
    </lineage>
</organism>
<name>A0A8H6HBV6_9AGAR</name>
<evidence type="ECO:0000313" key="2">
    <source>
        <dbReference type="EMBL" id="KAF6742951.1"/>
    </source>
</evidence>
<keyword evidence="3" id="KW-1185">Reference proteome</keyword>
<sequence length="130" mass="13542">MGHCGCGGVAASMVGHTTLPSRPSSPFSSPHPSSSTSSSASSSSEERPEAPEETPADLAVQRWILSIHKIYETSGRPEIREPVSVCSGSSLLPLPLPLSLPLPLPPPPPVSPPVHLHLHLPLRRNGLGSA</sequence>
<evidence type="ECO:0000313" key="3">
    <source>
        <dbReference type="Proteomes" id="UP000521943"/>
    </source>
</evidence>
<feature type="region of interest" description="Disordered" evidence="1">
    <location>
        <begin position="1"/>
        <end position="58"/>
    </location>
</feature>
<feature type="compositionally biased region" description="Low complexity" evidence="1">
    <location>
        <begin position="20"/>
        <end position="43"/>
    </location>
</feature>
<evidence type="ECO:0000256" key="1">
    <source>
        <dbReference type="SAM" id="MobiDB-lite"/>
    </source>
</evidence>
<reference evidence="2 3" key="1">
    <citation type="submission" date="2020-07" db="EMBL/GenBank/DDBJ databases">
        <title>Comparative genomics of pyrophilous fungi reveals a link between fire events and developmental genes.</title>
        <authorList>
            <consortium name="DOE Joint Genome Institute"/>
            <person name="Steindorff A.S."/>
            <person name="Carver A."/>
            <person name="Calhoun S."/>
            <person name="Stillman K."/>
            <person name="Liu H."/>
            <person name="Lipzen A."/>
            <person name="Pangilinan J."/>
            <person name="Labutti K."/>
            <person name="Bruns T.D."/>
            <person name="Grigoriev I.V."/>
        </authorList>
    </citation>
    <scope>NUCLEOTIDE SEQUENCE [LARGE SCALE GENOMIC DNA]</scope>
    <source>
        <strain evidence="2 3">CBS 144469</strain>
    </source>
</reference>
<dbReference type="Proteomes" id="UP000521943">
    <property type="component" value="Unassembled WGS sequence"/>
</dbReference>